<proteinExistence type="predicted"/>
<evidence type="ECO:0000256" key="1">
    <source>
        <dbReference type="SAM" id="MobiDB-lite"/>
    </source>
</evidence>
<keyword evidence="3" id="KW-1185">Reference proteome</keyword>
<feature type="region of interest" description="Disordered" evidence="1">
    <location>
        <begin position="159"/>
        <end position="197"/>
    </location>
</feature>
<dbReference type="AlphaFoldDB" id="A0A9Q1RQ86"/>
<evidence type="ECO:0000313" key="2">
    <source>
        <dbReference type="EMBL" id="KAJ8567464.1"/>
    </source>
</evidence>
<gene>
    <name evidence="2" type="ORF">K7X08_019672</name>
</gene>
<dbReference type="PANTHER" id="PTHR36757:SF1">
    <property type="entry name" value="GENOME ASSEMBLY, CHROMOSOME: A04"/>
    <property type="match status" value="1"/>
</dbReference>
<dbReference type="PANTHER" id="PTHR36757">
    <property type="entry name" value="BNAANNG22500D PROTEIN"/>
    <property type="match status" value="1"/>
</dbReference>
<accession>A0A9Q1RQ86</accession>
<dbReference type="Proteomes" id="UP001152561">
    <property type="component" value="Unassembled WGS sequence"/>
</dbReference>
<evidence type="ECO:0000313" key="3">
    <source>
        <dbReference type="Proteomes" id="UP001152561"/>
    </source>
</evidence>
<name>A0A9Q1RQ86_9SOLA</name>
<organism evidence="2 3">
    <name type="scientific">Anisodus acutangulus</name>
    <dbReference type="NCBI Taxonomy" id="402998"/>
    <lineage>
        <taxon>Eukaryota</taxon>
        <taxon>Viridiplantae</taxon>
        <taxon>Streptophyta</taxon>
        <taxon>Embryophyta</taxon>
        <taxon>Tracheophyta</taxon>
        <taxon>Spermatophyta</taxon>
        <taxon>Magnoliopsida</taxon>
        <taxon>eudicotyledons</taxon>
        <taxon>Gunneridae</taxon>
        <taxon>Pentapetalae</taxon>
        <taxon>asterids</taxon>
        <taxon>lamiids</taxon>
        <taxon>Solanales</taxon>
        <taxon>Solanaceae</taxon>
        <taxon>Solanoideae</taxon>
        <taxon>Hyoscyameae</taxon>
        <taxon>Anisodus</taxon>
    </lineage>
</organism>
<comment type="caution">
    <text evidence="2">The sequence shown here is derived from an EMBL/GenBank/DDBJ whole genome shotgun (WGS) entry which is preliminary data.</text>
</comment>
<dbReference type="EMBL" id="JAJAGQ010000003">
    <property type="protein sequence ID" value="KAJ8567464.1"/>
    <property type="molecule type" value="Genomic_DNA"/>
</dbReference>
<sequence length="232" mass="25680">MAIELCSDDSSPRISFSHDISQVDIVRVPSTNSPSSTSSLDFDFCVLHQSFDLQSSSADELFFDGKILPIEMKRKIPPTLLPKKSEKPLIKSHMLVTSNNAGFKNEKLVEMKSRILDSNEKQSSKSFWRFKRSNSLNCGGSSSSYARTLCPLPILSRSNSTGSTPNVKHKHHFQKSSSSVSNGNYQKPPLRKIPSNPYSNGIKINSVLNVPPANLFGLSSIFSSGKDKNKKR</sequence>
<protein>
    <submittedName>
        <fullName evidence="2">Uncharacterized protein</fullName>
    </submittedName>
</protein>
<reference evidence="3" key="1">
    <citation type="journal article" date="2023" name="Proc. Natl. Acad. Sci. U.S.A.">
        <title>Genomic and structural basis for evolution of tropane alkaloid biosynthesis.</title>
        <authorList>
            <person name="Wanga Y.-J."/>
            <person name="Taina T."/>
            <person name="Yua J.-Y."/>
            <person name="Lia J."/>
            <person name="Xua B."/>
            <person name="Chenc J."/>
            <person name="D'Auriad J.C."/>
            <person name="Huanga J.-P."/>
            <person name="Huanga S.-X."/>
        </authorList>
    </citation>
    <scope>NUCLEOTIDE SEQUENCE [LARGE SCALE GENOMIC DNA]</scope>
    <source>
        <strain evidence="3">cv. KIB-2019</strain>
    </source>
</reference>
<dbReference type="OrthoDB" id="1621429at2759"/>